<dbReference type="Proteomes" id="UP000308836">
    <property type="component" value="Unassembled WGS sequence"/>
</dbReference>
<protein>
    <submittedName>
        <fullName evidence="1">Uncharacterized protein</fullName>
    </submittedName>
</protein>
<reference evidence="1" key="1">
    <citation type="submission" date="2019-04" db="EMBL/GenBank/DDBJ databases">
        <title>Microbes associate with the intestines of laboratory mice.</title>
        <authorList>
            <person name="Navarre W."/>
            <person name="Wong E."/>
            <person name="Huang K."/>
            <person name="Tropini C."/>
            <person name="Ng K."/>
            <person name="Yu B."/>
        </authorList>
    </citation>
    <scope>NUCLEOTIDE SEQUENCE</scope>
    <source>
        <strain evidence="1">NM09_H32</strain>
    </source>
</reference>
<evidence type="ECO:0000313" key="1">
    <source>
        <dbReference type="EMBL" id="TGY66892.1"/>
    </source>
</evidence>
<organism evidence="1 2">
    <name type="scientific">Dubosiella muris</name>
    <dbReference type="NCBI Taxonomy" id="3038133"/>
    <lineage>
        <taxon>Bacteria</taxon>
        <taxon>Bacillati</taxon>
        <taxon>Bacillota</taxon>
        <taxon>Erysipelotrichia</taxon>
        <taxon>Erysipelotrichales</taxon>
        <taxon>Erysipelotrichaceae</taxon>
        <taxon>Dubosiella</taxon>
    </lineage>
</organism>
<evidence type="ECO:0000313" key="2">
    <source>
        <dbReference type="Proteomes" id="UP000308836"/>
    </source>
</evidence>
<accession>A0AC61R9W8</accession>
<dbReference type="EMBL" id="SRYG01000003">
    <property type="protein sequence ID" value="TGY66892.1"/>
    <property type="molecule type" value="Genomic_DNA"/>
</dbReference>
<name>A0AC61R9W8_9FIRM</name>
<gene>
    <name evidence="1" type="ORF">E5336_02050</name>
</gene>
<proteinExistence type="predicted"/>
<comment type="caution">
    <text evidence="1">The sequence shown here is derived from an EMBL/GenBank/DDBJ whole genome shotgun (WGS) entry which is preliminary data.</text>
</comment>
<sequence>MKTSKKKNRKKRRIRWTFERVSIIVFVVSLAFYFVTKVCVSAYNITLSNTEQQIAAENIAKQNEVEELQATVRTMQDKKQMLGMLENQVQDNQNNIYIIGDNE</sequence>
<keyword evidence="2" id="KW-1185">Reference proteome</keyword>